<feature type="active site" evidence="13">
    <location>
        <position position="277"/>
    </location>
</feature>
<feature type="active site" evidence="13">
    <location>
        <position position="247"/>
    </location>
</feature>
<evidence type="ECO:0000259" key="14">
    <source>
        <dbReference type="Pfam" id="PF08541"/>
    </source>
</evidence>
<dbReference type="NCBIfam" id="NF006829">
    <property type="entry name" value="PRK09352.1"/>
    <property type="match status" value="1"/>
</dbReference>
<evidence type="ECO:0000256" key="3">
    <source>
        <dbReference type="ARBA" id="ARBA00012333"/>
    </source>
</evidence>
<organism evidence="16 17">
    <name type="scientific">Thioflexithrix psekupsensis</name>
    <dbReference type="NCBI Taxonomy" id="1570016"/>
    <lineage>
        <taxon>Bacteria</taxon>
        <taxon>Pseudomonadati</taxon>
        <taxon>Pseudomonadota</taxon>
        <taxon>Gammaproteobacteria</taxon>
        <taxon>Thiotrichales</taxon>
        <taxon>Thioflexithrix</taxon>
    </lineage>
</organism>
<comment type="domain">
    <text evidence="13">The last Arg residue of the ACP-binding site is essential for the weak association between ACP/AcpP and FabH.</text>
</comment>
<evidence type="ECO:0000256" key="9">
    <source>
        <dbReference type="ARBA" id="ARBA00023160"/>
    </source>
</evidence>
<comment type="subcellular location">
    <subcellularLocation>
        <location evidence="13">Cytoplasm</location>
    </subcellularLocation>
</comment>
<dbReference type="PANTHER" id="PTHR34069:SF2">
    <property type="entry name" value="BETA-KETOACYL-[ACYL-CARRIER-PROTEIN] SYNTHASE III"/>
    <property type="match status" value="1"/>
</dbReference>
<evidence type="ECO:0000256" key="4">
    <source>
        <dbReference type="ARBA" id="ARBA00022490"/>
    </source>
</evidence>
<dbReference type="InterPro" id="IPR016039">
    <property type="entry name" value="Thiolase-like"/>
</dbReference>
<comment type="similarity">
    <text evidence="2 13">Belongs to the thiolase-like superfamily. FabH family.</text>
</comment>
<dbReference type="InterPro" id="IPR004655">
    <property type="entry name" value="FabH"/>
</dbReference>
<keyword evidence="7 13" id="KW-0276">Fatty acid metabolism</keyword>
<dbReference type="GO" id="GO:0044550">
    <property type="term" value="P:secondary metabolite biosynthetic process"/>
    <property type="evidence" value="ECO:0007669"/>
    <property type="project" value="TreeGrafter"/>
</dbReference>
<keyword evidence="9 13" id="KW-0275">Fatty acid biosynthesis</keyword>
<dbReference type="FunFam" id="3.40.47.10:FF:000004">
    <property type="entry name" value="3-oxoacyl-[acyl-carrier-protein] synthase 3"/>
    <property type="match status" value="1"/>
</dbReference>
<evidence type="ECO:0000313" key="16">
    <source>
        <dbReference type="EMBL" id="OUD12475.1"/>
    </source>
</evidence>
<evidence type="ECO:0000256" key="13">
    <source>
        <dbReference type="HAMAP-Rule" id="MF_01815"/>
    </source>
</evidence>
<gene>
    <name evidence="13" type="primary">fabH</name>
    <name evidence="16" type="ORF">TPSD3_15345</name>
</gene>
<evidence type="ECO:0000256" key="1">
    <source>
        <dbReference type="ARBA" id="ARBA00005194"/>
    </source>
</evidence>
<feature type="active site" evidence="13">
    <location>
        <position position="113"/>
    </location>
</feature>
<comment type="catalytic activity">
    <reaction evidence="12">
        <text>malonyl-[ACP] + acetyl-CoA + H(+) = 3-oxobutanoyl-[ACP] + CO2 + CoA</text>
        <dbReference type="Rhea" id="RHEA:12080"/>
        <dbReference type="Rhea" id="RHEA-COMP:9623"/>
        <dbReference type="Rhea" id="RHEA-COMP:9625"/>
        <dbReference type="ChEBI" id="CHEBI:15378"/>
        <dbReference type="ChEBI" id="CHEBI:16526"/>
        <dbReference type="ChEBI" id="CHEBI:57287"/>
        <dbReference type="ChEBI" id="CHEBI:57288"/>
        <dbReference type="ChEBI" id="CHEBI:78449"/>
        <dbReference type="ChEBI" id="CHEBI:78450"/>
        <dbReference type="EC" id="2.3.1.180"/>
    </reaction>
    <physiologicalReaction direction="left-to-right" evidence="12">
        <dbReference type="Rhea" id="RHEA:12081"/>
    </physiologicalReaction>
</comment>
<keyword evidence="5 13" id="KW-0444">Lipid biosynthesis</keyword>
<evidence type="ECO:0000256" key="7">
    <source>
        <dbReference type="ARBA" id="ARBA00022832"/>
    </source>
</evidence>
<dbReference type="EC" id="2.3.1.180" evidence="3 13"/>
<dbReference type="EMBL" id="MSLT01000023">
    <property type="protein sequence ID" value="OUD12475.1"/>
    <property type="molecule type" value="Genomic_DNA"/>
</dbReference>
<comment type="caution">
    <text evidence="16">The sequence shown here is derived from an EMBL/GenBank/DDBJ whole genome shotgun (WGS) entry which is preliminary data.</text>
</comment>
<name>A0A251X537_9GAMM</name>
<dbReference type="UniPathway" id="UPA00094"/>
<evidence type="ECO:0000256" key="10">
    <source>
        <dbReference type="ARBA" id="ARBA00023268"/>
    </source>
</evidence>
<evidence type="ECO:0000256" key="12">
    <source>
        <dbReference type="ARBA" id="ARBA00051096"/>
    </source>
</evidence>
<keyword evidence="4 13" id="KW-0963">Cytoplasm</keyword>
<dbReference type="HAMAP" id="MF_01815">
    <property type="entry name" value="FabH"/>
    <property type="match status" value="1"/>
</dbReference>
<reference evidence="16 17" key="1">
    <citation type="submission" date="2016-12" db="EMBL/GenBank/DDBJ databases">
        <title>Thioflexothrix psekupsii D3 genome sequencing and assembly.</title>
        <authorList>
            <person name="Fomenkov A."/>
            <person name="Vincze T."/>
            <person name="Grabovich M."/>
            <person name="Anton B.P."/>
            <person name="Dubinina G."/>
            <person name="Orlova M."/>
            <person name="Belousova E."/>
            <person name="Roberts R.J."/>
        </authorList>
    </citation>
    <scope>NUCLEOTIDE SEQUENCE [LARGE SCALE GENOMIC DNA]</scope>
    <source>
        <strain evidence="16">D3</strain>
    </source>
</reference>
<feature type="region of interest" description="ACP-binding" evidence="13">
    <location>
        <begin position="248"/>
        <end position="252"/>
    </location>
</feature>
<protein>
    <recommendedName>
        <fullName evidence="3 13">Beta-ketoacyl-[acyl-carrier-protein] synthase III</fullName>
        <shortName evidence="13">Beta-ketoacyl-ACP synthase III</shortName>
        <shortName evidence="13">KAS III</shortName>
        <ecNumber evidence="3 13">2.3.1.180</ecNumber>
    </recommendedName>
    <alternativeName>
        <fullName evidence="13">3-oxoacyl-[acyl-carrier-protein] synthase 3</fullName>
    </alternativeName>
    <alternativeName>
        <fullName evidence="13">3-oxoacyl-[acyl-carrier-protein] synthase III</fullName>
    </alternativeName>
</protein>
<keyword evidence="8 13" id="KW-0443">Lipid metabolism</keyword>
<feature type="domain" description="Beta-ketoacyl-[acyl-carrier-protein] synthase III N-terminal" evidence="15">
    <location>
        <begin position="107"/>
        <end position="184"/>
    </location>
</feature>
<keyword evidence="10 13" id="KW-0511">Multifunctional enzyme</keyword>
<dbReference type="GO" id="GO:0004315">
    <property type="term" value="F:3-oxoacyl-[acyl-carrier-protein] synthase activity"/>
    <property type="evidence" value="ECO:0007669"/>
    <property type="project" value="InterPro"/>
</dbReference>
<dbReference type="Pfam" id="PF08541">
    <property type="entry name" value="ACP_syn_III_C"/>
    <property type="match status" value="1"/>
</dbReference>
<dbReference type="InterPro" id="IPR013751">
    <property type="entry name" value="ACP_syn_III_N"/>
</dbReference>
<dbReference type="GO" id="GO:0033818">
    <property type="term" value="F:beta-ketoacyl-acyl-carrier-protein synthase III activity"/>
    <property type="evidence" value="ECO:0007669"/>
    <property type="project" value="UniProtKB-UniRule"/>
</dbReference>
<evidence type="ECO:0000256" key="6">
    <source>
        <dbReference type="ARBA" id="ARBA00022679"/>
    </source>
</evidence>
<evidence type="ECO:0000256" key="5">
    <source>
        <dbReference type="ARBA" id="ARBA00022516"/>
    </source>
</evidence>
<dbReference type="PANTHER" id="PTHR34069">
    <property type="entry name" value="3-OXOACYL-[ACYL-CARRIER-PROTEIN] SYNTHASE 3"/>
    <property type="match status" value="1"/>
</dbReference>
<keyword evidence="11 13" id="KW-0012">Acyltransferase</keyword>
<dbReference type="Gene3D" id="3.40.47.10">
    <property type="match status" value="1"/>
</dbReference>
<sequence length="320" mass="34255">MNYARIAGTGSYLPKRIVSNTELMQWVDTSDEWIVERTGIRQRHLAAPDETTCDLAEHAARHALAAAGCTAEELDLIILGTTTPDRIYPSTACLLQARLGNHGAPAFDVQAVCSGFVYALSIANQFIRAGSAKKALVVGAEIYSRILNWNDRNTCVLFGDGAGAVVLEASDQPGILSTHLHADGSYHDMLTTPGTVAQGRLINGSGFTEMQGGDVFKFAVNALSQVVDEALQANQLSPESIDWLVPHQANIRIIKATAKKLKLPLEQVIITVPEHGNTSAASVPLALDIGIRDGRIQRGQTVLLEAIGGGFTWGSVLLTY</sequence>
<feature type="domain" description="Beta-ketoacyl-[acyl-carrier-protein] synthase III C-terminal" evidence="14">
    <location>
        <begin position="231"/>
        <end position="319"/>
    </location>
</feature>
<accession>A0A251X537</accession>
<keyword evidence="6 13" id="KW-0808">Transferase</keyword>
<dbReference type="AlphaFoldDB" id="A0A251X537"/>
<dbReference type="Proteomes" id="UP000194798">
    <property type="component" value="Unassembled WGS sequence"/>
</dbReference>
<evidence type="ECO:0000256" key="2">
    <source>
        <dbReference type="ARBA" id="ARBA00008642"/>
    </source>
</evidence>
<dbReference type="CDD" id="cd00830">
    <property type="entry name" value="KAS_III"/>
    <property type="match status" value="1"/>
</dbReference>
<dbReference type="Pfam" id="PF08545">
    <property type="entry name" value="ACP_syn_III"/>
    <property type="match status" value="1"/>
</dbReference>
<comment type="subunit">
    <text evidence="13">Homodimer.</text>
</comment>
<comment type="pathway">
    <text evidence="1 13">Lipid metabolism; fatty acid biosynthesis.</text>
</comment>
<dbReference type="RefSeq" id="WP_086489423.1">
    <property type="nucleotide sequence ID" value="NZ_MSLT01000023.1"/>
</dbReference>
<dbReference type="NCBIfam" id="TIGR00747">
    <property type="entry name" value="fabH"/>
    <property type="match status" value="1"/>
</dbReference>
<dbReference type="SUPFAM" id="SSF53901">
    <property type="entry name" value="Thiolase-like"/>
    <property type="match status" value="1"/>
</dbReference>
<dbReference type="GO" id="GO:0006633">
    <property type="term" value="P:fatty acid biosynthetic process"/>
    <property type="evidence" value="ECO:0007669"/>
    <property type="project" value="UniProtKB-UniRule"/>
</dbReference>
<dbReference type="OrthoDB" id="9815506at2"/>
<evidence type="ECO:0000256" key="11">
    <source>
        <dbReference type="ARBA" id="ARBA00023315"/>
    </source>
</evidence>
<evidence type="ECO:0000313" key="17">
    <source>
        <dbReference type="Proteomes" id="UP000194798"/>
    </source>
</evidence>
<evidence type="ECO:0000259" key="15">
    <source>
        <dbReference type="Pfam" id="PF08545"/>
    </source>
</evidence>
<comment type="function">
    <text evidence="13">Catalyzes the condensation reaction of fatty acid synthesis by the addition to an acyl acceptor of two carbons from malonyl-ACP. Catalyzes the first condensation reaction which initiates fatty acid synthesis and may therefore play a role in governing the total rate of fatty acid production. Possesses both acetoacetyl-ACP synthase and acetyl transacylase activities. Its substrate specificity determines the biosynthesis of branched-chain and/or straight-chain of fatty acids.</text>
</comment>
<keyword evidence="17" id="KW-1185">Reference proteome</keyword>
<dbReference type="GO" id="GO:0005737">
    <property type="term" value="C:cytoplasm"/>
    <property type="evidence" value="ECO:0007669"/>
    <property type="project" value="UniProtKB-SubCell"/>
</dbReference>
<dbReference type="InterPro" id="IPR013747">
    <property type="entry name" value="ACP_syn_III_C"/>
</dbReference>
<evidence type="ECO:0000256" key="8">
    <source>
        <dbReference type="ARBA" id="ARBA00023098"/>
    </source>
</evidence>
<proteinExistence type="inferred from homology"/>